<keyword evidence="3" id="KW-0813">Transport</keyword>
<keyword evidence="5 8" id="KW-0812">Transmembrane</keyword>
<dbReference type="GO" id="GO:0016020">
    <property type="term" value="C:membrane"/>
    <property type="evidence" value="ECO:0007669"/>
    <property type="project" value="UniProtKB-SubCell"/>
</dbReference>
<dbReference type="SUPFAM" id="SSF103473">
    <property type="entry name" value="MFS general substrate transporter"/>
    <property type="match status" value="1"/>
</dbReference>
<evidence type="ECO:0000256" key="6">
    <source>
        <dbReference type="ARBA" id="ARBA00022989"/>
    </source>
</evidence>
<dbReference type="PANTHER" id="PTHR11654">
    <property type="entry name" value="OLIGOPEPTIDE TRANSPORTER-RELATED"/>
    <property type="match status" value="1"/>
</dbReference>
<dbReference type="Proteomes" id="UP000797356">
    <property type="component" value="Chromosome 10"/>
</dbReference>
<evidence type="ECO:0000256" key="1">
    <source>
        <dbReference type="ARBA" id="ARBA00004141"/>
    </source>
</evidence>
<feature type="transmembrane region" description="Helical" evidence="8">
    <location>
        <begin position="323"/>
        <end position="345"/>
    </location>
</feature>
<feature type="transmembrane region" description="Helical" evidence="8">
    <location>
        <begin position="33"/>
        <end position="50"/>
    </location>
</feature>
<evidence type="ECO:0000256" key="2">
    <source>
        <dbReference type="ARBA" id="ARBA00005982"/>
    </source>
</evidence>
<dbReference type="FunFam" id="1.20.1250.20:FF:000037">
    <property type="entry name" value="Protein NRT1/ PTR FAMILY 5.2"/>
    <property type="match status" value="1"/>
</dbReference>
<dbReference type="OrthoDB" id="8904098at2759"/>
<evidence type="ECO:0000256" key="5">
    <source>
        <dbReference type="ARBA" id="ARBA00022692"/>
    </source>
</evidence>
<reference evidence="9" key="2">
    <citation type="submission" date="2019-07" db="EMBL/GenBank/DDBJ databases">
        <authorList>
            <person name="Yang Y."/>
            <person name="Bocs S."/>
            <person name="Baudouin L."/>
        </authorList>
    </citation>
    <scope>NUCLEOTIDE SEQUENCE</scope>
    <source>
        <tissue evidence="9">Spear leaf of Hainan Tall coconut</tissue>
    </source>
</reference>
<keyword evidence="7 8" id="KW-0472">Membrane</keyword>
<evidence type="ECO:0000256" key="4">
    <source>
        <dbReference type="ARBA" id="ARBA00022553"/>
    </source>
</evidence>
<proteinExistence type="inferred from homology"/>
<evidence type="ECO:0000256" key="8">
    <source>
        <dbReference type="SAM" id="Phobius"/>
    </source>
</evidence>
<dbReference type="EMBL" id="CM017881">
    <property type="protein sequence ID" value="KAG1361863.1"/>
    <property type="molecule type" value="Genomic_DNA"/>
</dbReference>
<dbReference type="Pfam" id="PF00854">
    <property type="entry name" value="PTR2"/>
    <property type="match status" value="1"/>
</dbReference>
<keyword evidence="6 8" id="KW-1133">Transmembrane helix</keyword>
<accession>A0A8K0IMK3</accession>
<feature type="transmembrane region" description="Helical" evidence="8">
    <location>
        <begin position="283"/>
        <end position="303"/>
    </location>
</feature>
<dbReference type="GO" id="GO:0022857">
    <property type="term" value="F:transmembrane transporter activity"/>
    <property type="evidence" value="ECO:0007669"/>
    <property type="project" value="InterPro"/>
</dbReference>
<feature type="transmembrane region" description="Helical" evidence="8">
    <location>
        <begin position="243"/>
        <end position="263"/>
    </location>
</feature>
<protein>
    <submittedName>
        <fullName evidence="9">Protein NRT1/ PTR FAMILY 5.2</fullName>
    </submittedName>
</protein>
<keyword evidence="10" id="KW-1185">Reference proteome</keyword>
<feature type="transmembrane region" description="Helical" evidence="8">
    <location>
        <begin position="365"/>
        <end position="390"/>
    </location>
</feature>
<name>A0A8K0IMK3_COCNU</name>
<reference evidence="9" key="1">
    <citation type="journal article" date="2017" name="Gigascience">
        <title>The genome draft of coconut (Cocos nucifera).</title>
        <authorList>
            <person name="Xiao Y."/>
            <person name="Xu P."/>
            <person name="Fan H."/>
            <person name="Baudouin L."/>
            <person name="Xia W."/>
            <person name="Bocs S."/>
            <person name="Xu J."/>
            <person name="Li Q."/>
            <person name="Guo A."/>
            <person name="Zhou L."/>
            <person name="Li J."/>
            <person name="Wu Y."/>
            <person name="Ma Z."/>
            <person name="Armero A."/>
            <person name="Issali A.E."/>
            <person name="Liu N."/>
            <person name="Peng M."/>
            <person name="Yang Y."/>
        </authorList>
    </citation>
    <scope>NUCLEOTIDE SEQUENCE</scope>
    <source>
        <tissue evidence="9">Spear leaf of Hainan Tall coconut</tissue>
    </source>
</reference>
<keyword evidence="4" id="KW-0597">Phosphoprotein</keyword>
<dbReference type="InterPro" id="IPR036259">
    <property type="entry name" value="MFS_trans_sf"/>
</dbReference>
<evidence type="ECO:0000256" key="7">
    <source>
        <dbReference type="ARBA" id="ARBA00023136"/>
    </source>
</evidence>
<evidence type="ECO:0000313" key="9">
    <source>
        <dbReference type="EMBL" id="KAG1361863.1"/>
    </source>
</evidence>
<evidence type="ECO:0000256" key="3">
    <source>
        <dbReference type="ARBA" id="ARBA00022448"/>
    </source>
</evidence>
<dbReference type="Gene3D" id="1.20.1250.20">
    <property type="entry name" value="MFS general substrate transporter like domains"/>
    <property type="match status" value="1"/>
</dbReference>
<sequence>MGLLTLIVSLRSLRPPSCSTVKAGDCNSHATPFQVGIFYCSLYIIALGTGGTKPNISTMGADQFDDLEPRERAQKLSFFNWWMFSIFFGTLFSNTFLIYIQDNIGWSVGYGLPTLGLAISILFFLVGTPFYRHKVPSGSPFTRMATVIVAAIRKWNVPLPSDPKELHELDLEEFFDKAAVKSGPNTPWKLCSVTQVEETKQMIKTLPVLVATLVPSVMGAQVNTLFIKQGTTLNRSMGPHFEIPPACLTAFVTIFMLISLVLYDQYLVPAMRKYTKDPRGFTLLQRLGIGLVIHVVIMVIASLTERYRLKVARDHGLVDKKAIVPLSIFVLLPQFALMGIADTFVEVAKLEFFYDQAPEALKSLGTSYFTTSLGVGNFLSSVLLSAVSDITKKNGSKGWIQDNLNVSHLDYYYAFFAALSVINLFFFVVVSKFYTYNTEVMESEIELRK</sequence>
<organism evidence="9 10">
    <name type="scientific">Cocos nucifera</name>
    <name type="common">Coconut palm</name>
    <dbReference type="NCBI Taxonomy" id="13894"/>
    <lineage>
        <taxon>Eukaryota</taxon>
        <taxon>Viridiplantae</taxon>
        <taxon>Streptophyta</taxon>
        <taxon>Embryophyta</taxon>
        <taxon>Tracheophyta</taxon>
        <taxon>Spermatophyta</taxon>
        <taxon>Magnoliopsida</taxon>
        <taxon>Liliopsida</taxon>
        <taxon>Arecaceae</taxon>
        <taxon>Arecoideae</taxon>
        <taxon>Cocoseae</taxon>
        <taxon>Attaleinae</taxon>
        <taxon>Cocos</taxon>
    </lineage>
</organism>
<evidence type="ECO:0000313" key="10">
    <source>
        <dbReference type="Proteomes" id="UP000797356"/>
    </source>
</evidence>
<dbReference type="InterPro" id="IPR000109">
    <property type="entry name" value="POT_fam"/>
</dbReference>
<comment type="subcellular location">
    <subcellularLocation>
        <location evidence="1">Membrane</location>
        <topology evidence="1">Multi-pass membrane protein</topology>
    </subcellularLocation>
</comment>
<gene>
    <name evidence="9" type="ORF">COCNU_10G000820</name>
</gene>
<comment type="caution">
    <text evidence="9">The sequence shown here is derived from an EMBL/GenBank/DDBJ whole genome shotgun (WGS) entry which is preliminary data.</text>
</comment>
<feature type="transmembrane region" description="Helical" evidence="8">
    <location>
        <begin position="411"/>
        <end position="434"/>
    </location>
</feature>
<dbReference type="AlphaFoldDB" id="A0A8K0IMK3"/>
<feature type="transmembrane region" description="Helical" evidence="8">
    <location>
        <begin position="112"/>
        <end position="131"/>
    </location>
</feature>
<comment type="similarity">
    <text evidence="2">Belongs to the major facilitator superfamily. Proton-dependent oligopeptide transporter (POT/PTR) (TC 2.A.17) family.</text>
</comment>
<feature type="transmembrane region" description="Helical" evidence="8">
    <location>
        <begin position="79"/>
        <end position="100"/>
    </location>
</feature>